<evidence type="ECO:0000313" key="2">
    <source>
        <dbReference type="Proteomes" id="UP001500943"/>
    </source>
</evidence>
<dbReference type="RefSeq" id="WP_343923268.1">
    <property type="nucleotide sequence ID" value="NZ_BAAAKW010000017.1"/>
</dbReference>
<accession>A0ABN1VGV0</accession>
<protein>
    <recommendedName>
        <fullName evidence="3">DUF317 domain-containing protein</fullName>
    </recommendedName>
</protein>
<evidence type="ECO:0008006" key="3">
    <source>
        <dbReference type="Google" id="ProtNLM"/>
    </source>
</evidence>
<dbReference type="EMBL" id="BAAAKW010000017">
    <property type="protein sequence ID" value="GAA1210810.1"/>
    <property type="molecule type" value="Genomic_DNA"/>
</dbReference>
<gene>
    <name evidence="1" type="ORF">GCM10009655_07340</name>
</gene>
<reference evidence="1 2" key="1">
    <citation type="journal article" date="2019" name="Int. J. Syst. Evol. Microbiol.">
        <title>The Global Catalogue of Microorganisms (GCM) 10K type strain sequencing project: providing services to taxonomists for standard genome sequencing and annotation.</title>
        <authorList>
            <consortium name="The Broad Institute Genomics Platform"/>
            <consortium name="The Broad Institute Genome Sequencing Center for Infectious Disease"/>
            <person name="Wu L."/>
            <person name="Ma J."/>
        </authorList>
    </citation>
    <scope>NUCLEOTIDE SEQUENCE [LARGE SCALE GENOMIC DNA]</scope>
    <source>
        <strain evidence="1 2">JCM 12762</strain>
    </source>
</reference>
<organism evidence="1 2">
    <name type="scientific">Rhodoglobus aureus</name>
    <dbReference type="NCBI Taxonomy" id="191497"/>
    <lineage>
        <taxon>Bacteria</taxon>
        <taxon>Bacillati</taxon>
        <taxon>Actinomycetota</taxon>
        <taxon>Actinomycetes</taxon>
        <taxon>Micrococcales</taxon>
        <taxon>Microbacteriaceae</taxon>
        <taxon>Rhodoglobus</taxon>
    </lineage>
</organism>
<evidence type="ECO:0000313" key="1">
    <source>
        <dbReference type="EMBL" id="GAA1210810.1"/>
    </source>
</evidence>
<keyword evidence="2" id="KW-1185">Reference proteome</keyword>
<comment type="caution">
    <text evidence="1">The sequence shown here is derived from an EMBL/GenBank/DDBJ whole genome shotgun (WGS) entry which is preliminary data.</text>
</comment>
<proteinExistence type="predicted"/>
<name>A0ABN1VGV0_9MICO</name>
<sequence>MPDNLDSLGIFKIPASATWDTITAGLLARVDALEFGHLIELGFTVGNREVAWVTVYRSADDVVLASGPHGPYESPNRQSWSWDAVDEPEQPARSTLIASTVTTFLRSLDDIPSDEQSLSLDGTVHFRVATPASGFVNREPQWDSYAQHRTGAQLDKLLHYGHFIPMGKGYTQQHVEENFPGWTWSGLLEVLKAADVFVGRGGTPPRCQPTVKAIHFTDARTWAVEWLSGEITRSACP</sequence>
<dbReference type="Proteomes" id="UP001500943">
    <property type="component" value="Unassembled WGS sequence"/>
</dbReference>